<evidence type="ECO:0000313" key="2">
    <source>
        <dbReference type="EMBL" id="EJU05857.1"/>
    </source>
</evidence>
<evidence type="ECO:0000259" key="1">
    <source>
        <dbReference type="PROSITE" id="PS51186"/>
    </source>
</evidence>
<keyword evidence="2" id="KW-0012">Acyltransferase</keyword>
<sequence>MSALNTSLTERPQIEIIIADTEELLQQCLAVRFNVFSDEQGFPEDTEIDQYDAPQRSVHFLLRLLPSLLPIGTIRIVQNPRKLTRLAILSEYRNFSFGRALVERAHLWVKEADPGTGGERPYDVVCHSQIYAKRFYAKFGYVEEGDEFDEDGAPHQKMVARLKP</sequence>
<dbReference type="GO" id="GO:0006048">
    <property type="term" value="P:UDP-N-acetylglucosamine biosynthetic process"/>
    <property type="evidence" value="ECO:0007669"/>
    <property type="project" value="UniProtKB-UniPathway"/>
</dbReference>
<dbReference type="Gene3D" id="3.40.630.30">
    <property type="match status" value="1"/>
</dbReference>
<dbReference type="HOGENOM" id="CLU_056607_6_0_1"/>
<dbReference type="AlphaFoldDB" id="M5GF01"/>
<dbReference type="Pfam" id="PF13673">
    <property type="entry name" value="Acetyltransf_10"/>
    <property type="match status" value="1"/>
</dbReference>
<evidence type="ECO:0000313" key="3">
    <source>
        <dbReference type="Proteomes" id="UP000030653"/>
    </source>
</evidence>
<dbReference type="InterPro" id="IPR016181">
    <property type="entry name" value="Acyl_CoA_acyltransferase"/>
</dbReference>
<dbReference type="UniPathway" id="UPA00113">
    <property type="reaction ID" value="UER00529"/>
</dbReference>
<keyword evidence="2" id="KW-0808">Transferase</keyword>
<dbReference type="OrthoDB" id="329272at2759"/>
<organism evidence="2 3">
    <name type="scientific">Dacryopinax primogenitus (strain DJM 731)</name>
    <name type="common">Brown rot fungus</name>
    <dbReference type="NCBI Taxonomy" id="1858805"/>
    <lineage>
        <taxon>Eukaryota</taxon>
        <taxon>Fungi</taxon>
        <taxon>Dikarya</taxon>
        <taxon>Basidiomycota</taxon>
        <taxon>Agaricomycotina</taxon>
        <taxon>Dacrymycetes</taxon>
        <taxon>Dacrymycetales</taxon>
        <taxon>Dacrymycetaceae</taxon>
        <taxon>Dacryopinax</taxon>
    </lineage>
</organism>
<name>M5GF01_DACPD</name>
<protein>
    <submittedName>
        <fullName evidence="2">Acyl-CoA N-acyltransferase</fullName>
    </submittedName>
</protein>
<dbReference type="EMBL" id="JH795856">
    <property type="protein sequence ID" value="EJU05857.1"/>
    <property type="molecule type" value="Genomic_DNA"/>
</dbReference>
<feature type="domain" description="N-acetyltransferase" evidence="1">
    <location>
        <begin position="15"/>
        <end position="164"/>
    </location>
</feature>
<reference evidence="2 3" key="1">
    <citation type="journal article" date="2012" name="Science">
        <title>The Paleozoic origin of enzymatic lignin decomposition reconstructed from 31 fungal genomes.</title>
        <authorList>
            <person name="Floudas D."/>
            <person name="Binder M."/>
            <person name="Riley R."/>
            <person name="Barry K."/>
            <person name="Blanchette R.A."/>
            <person name="Henrissat B."/>
            <person name="Martinez A.T."/>
            <person name="Otillar R."/>
            <person name="Spatafora J.W."/>
            <person name="Yadav J.S."/>
            <person name="Aerts A."/>
            <person name="Benoit I."/>
            <person name="Boyd A."/>
            <person name="Carlson A."/>
            <person name="Copeland A."/>
            <person name="Coutinho P.M."/>
            <person name="de Vries R.P."/>
            <person name="Ferreira P."/>
            <person name="Findley K."/>
            <person name="Foster B."/>
            <person name="Gaskell J."/>
            <person name="Glotzer D."/>
            <person name="Gorecki P."/>
            <person name="Heitman J."/>
            <person name="Hesse C."/>
            <person name="Hori C."/>
            <person name="Igarashi K."/>
            <person name="Jurgens J.A."/>
            <person name="Kallen N."/>
            <person name="Kersten P."/>
            <person name="Kohler A."/>
            <person name="Kuees U."/>
            <person name="Kumar T.K.A."/>
            <person name="Kuo A."/>
            <person name="LaButti K."/>
            <person name="Larrondo L.F."/>
            <person name="Lindquist E."/>
            <person name="Ling A."/>
            <person name="Lombard V."/>
            <person name="Lucas S."/>
            <person name="Lundell T."/>
            <person name="Martin R."/>
            <person name="McLaughlin D.J."/>
            <person name="Morgenstern I."/>
            <person name="Morin E."/>
            <person name="Murat C."/>
            <person name="Nagy L.G."/>
            <person name="Nolan M."/>
            <person name="Ohm R.A."/>
            <person name="Patyshakuliyeva A."/>
            <person name="Rokas A."/>
            <person name="Ruiz-Duenas F.J."/>
            <person name="Sabat G."/>
            <person name="Salamov A."/>
            <person name="Samejima M."/>
            <person name="Schmutz J."/>
            <person name="Slot J.C."/>
            <person name="St John F."/>
            <person name="Stenlid J."/>
            <person name="Sun H."/>
            <person name="Sun S."/>
            <person name="Syed K."/>
            <person name="Tsang A."/>
            <person name="Wiebenga A."/>
            <person name="Young D."/>
            <person name="Pisabarro A."/>
            <person name="Eastwood D.C."/>
            <person name="Martin F."/>
            <person name="Cullen D."/>
            <person name="Grigoriev I.V."/>
            <person name="Hibbett D.S."/>
        </authorList>
    </citation>
    <scope>NUCLEOTIDE SEQUENCE [LARGE SCALE GENOMIC DNA]</scope>
    <source>
        <strain evidence="2 3">DJM-731 SS1</strain>
    </source>
</reference>
<dbReference type="STRING" id="1858805.M5GF01"/>
<dbReference type="Proteomes" id="UP000030653">
    <property type="component" value="Unassembled WGS sequence"/>
</dbReference>
<gene>
    <name evidence="2" type="ORF">DACRYDRAFT_113882</name>
</gene>
<accession>M5GF01</accession>
<dbReference type="InterPro" id="IPR000182">
    <property type="entry name" value="GNAT_dom"/>
</dbReference>
<keyword evidence="3" id="KW-1185">Reference proteome</keyword>
<proteinExistence type="predicted"/>
<dbReference type="OMA" id="HYLTIHA"/>
<dbReference type="GO" id="GO:0016747">
    <property type="term" value="F:acyltransferase activity, transferring groups other than amino-acyl groups"/>
    <property type="evidence" value="ECO:0007669"/>
    <property type="project" value="InterPro"/>
</dbReference>
<dbReference type="SUPFAM" id="SSF55729">
    <property type="entry name" value="Acyl-CoA N-acyltransferases (Nat)"/>
    <property type="match status" value="1"/>
</dbReference>
<dbReference type="RefSeq" id="XP_040632751.1">
    <property type="nucleotide sequence ID" value="XM_040769717.1"/>
</dbReference>
<dbReference type="GeneID" id="63684779"/>
<dbReference type="PROSITE" id="PS51186">
    <property type="entry name" value="GNAT"/>
    <property type="match status" value="1"/>
</dbReference>